<protein>
    <submittedName>
        <fullName evidence="1">Uncharacterized protein</fullName>
    </submittedName>
</protein>
<comment type="caution">
    <text evidence="1">The sequence shown here is derived from an EMBL/GenBank/DDBJ whole genome shotgun (WGS) entry which is preliminary data.</text>
</comment>
<evidence type="ECO:0000313" key="1">
    <source>
        <dbReference type="EMBL" id="NMO22154.1"/>
    </source>
</evidence>
<dbReference type="Proteomes" id="UP000518300">
    <property type="component" value="Unassembled WGS sequence"/>
</dbReference>
<gene>
    <name evidence="1" type="ORF">HG543_45950</name>
</gene>
<dbReference type="InterPro" id="IPR029058">
    <property type="entry name" value="AB_hydrolase_fold"/>
</dbReference>
<organism evidence="1 2">
    <name type="scientific">Pyxidicoccus fallax</name>
    <dbReference type="NCBI Taxonomy" id="394095"/>
    <lineage>
        <taxon>Bacteria</taxon>
        <taxon>Pseudomonadati</taxon>
        <taxon>Myxococcota</taxon>
        <taxon>Myxococcia</taxon>
        <taxon>Myxococcales</taxon>
        <taxon>Cystobacterineae</taxon>
        <taxon>Myxococcaceae</taxon>
        <taxon>Pyxidicoccus</taxon>
    </lineage>
</organism>
<keyword evidence="2" id="KW-1185">Reference proteome</keyword>
<dbReference type="AlphaFoldDB" id="A0A848LY58"/>
<evidence type="ECO:0000313" key="2">
    <source>
        <dbReference type="Proteomes" id="UP000518300"/>
    </source>
</evidence>
<proteinExistence type="predicted"/>
<dbReference type="Gene3D" id="3.40.50.1820">
    <property type="entry name" value="alpha/beta hydrolase"/>
    <property type="match status" value="1"/>
</dbReference>
<name>A0A848LY58_9BACT</name>
<dbReference type="SUPFAM" id="SSF53474">
    <property type="entry name" value="alpha/beta-Hydrolases"/>
    <property type="match status" value="1"/>
</dbReference>
<accession>A0A848LY58</accession>
<sequence length="1007" mass="107937">MVRHGTESFRAVHLSSSPTLDAEGVVPMRKVLFLGALALGASACDPDIAQDPPPPAVDLVVAEFDPAAAPAVVPTPNDLAMRNGLVNAPVAETAPEAEKYFTREYLNTLDGFPTSVSASTTVKDADPTTVNDETVKILDLYAGTPLSRPVPRDVVIGYHADTDRVNVLAPSGWPKGGRYAVVLVGGEKGIKSTSGKPIVGSSTWAFASSQEPLVTCEDLTAPNCRAATEIIPATETDPARRLAQQTAIALQLEQLRRNYAPVLDEAARKFSIQREDIVLAWTFTIMNRPEVTFDLTTSTVPFPNDLLRVPAQGQTPAHLNLPEPGPGASPLEVQLIGGLNSLDGWSTTAPIISENSPSKGFIDAAFNHEDVKLGDNVLFINLKNLQARPNVRLCFNCMSSVAEDGTTQTLPQLQIVPNVPLDEATSYAVVIKKGLRDRLDRPVEPTASQVLLRSPHPLFANGKSQVSVLPDPLAQQLEQARLGMKPLYDALEQLQGIKRNDVNLAWVFTTQTTRPILERLNAAPEQVPADPMYLDDVTLRIKGQMEAIDLESDDVGRVFTGAFVSPFLLSDRDGVLNRAQPRIDRLPFLLFLPATAAPETGYPVVVFGHGLTGNHTNVLTVANTLNKSGFAVAAMDTVFHGERTSCAGITSPITIQNPGQPDIVIRTPNEACTEGSTCDTELNSPTYGRCVAPSDAATCDPRPTDPTDPDALHGDQACTLVGQGRCLSTGKCEGGDFKRPAPGQAPYISGWNFLNLTNLFATRDNFRHHVVDFAQFSRALGTASINARLQAAGAGRLNGAQVDYVGQSLGGLQGPLSASVSNKMRRVALNAAGGGLVDVLLTSSNPTFVRYRTGFNDLLKSVRRAPGTPAYDEFITLARTILDPADARNYAQYLVTAPSAPAGREAFIQYVKDDDVIPDPVTQQLITAANLPGRRTVQSYRLTFDFLNAFPANMRAGIHHASFGLVIPELDENDPGQAQLIGLLKMARDTSQGQVASFLQTGTAPAP</sequence>
<reference evidence="1 2" key="1">
    <citation type="submission" date="2020-04" db="EMBL/GenBank/DDBJ databases">
        <title>Draft genome of Pyxidicoccus fallax type strain.</title>
        <authorList>
            <person name="Whitworth D.E."/>
        </authorList>
    </citation>
    <scope>NUCLEOTIDE SEQUENCE [LARGE SCALE GENOMIC DNA]</scope>
    <source>
        <strain evidence="1 2">DSM 14698</strain>
    </source>
</reference>
<dbReference type="EMBL" id="JABBJJ010000389">
    <property type="protein sequence ID" value="NMO22154.1"/>
    <property type="molecule type" value="Genomic_DNA"/>
</dbReference>